<dbReference type="InterPro" id="IPR052028">
    <property type="entry name" value="HipA_Ser/Thr_kinase"/>
</dbReference>
<dbReference type="Pfam" id="PF07804">
    <property type="entry name" value="HipA_C"/>
    <property type="match status" value="1"/>
</dbReference>
<gene>
    <name evidence="6" type="ORF">GGQ68_004503</name>
</gene>
<evidence type="ECO:0000259" key="4">
    <source>
        <dbReference type="Pfam" id="PF07804"/>
    </source>
</evidence>
<comment type="caution">
    <text evidence="6">The sequence shown here is derived from an EMBL/GenBank/DDBJ whole genome shotgun (WGS) entry which is preliminary data.</text>
</comment>
<comment type="similarity">
    <text evidence="1">Belongs to the HipA Ser/Thr kinase family.</text>
</comment>
<dbReference type="GO" id="GO:0005829">
    <property type="term" value="C:cytosol"/>
    <property type="evidence" value="ECO:0007669"/>
    <property type="project" value="TreeGrafter"/>
</dbReference>
<dbReference type="InterPro" id="IPR017508">
    <property type="entry name" value="HipA_N1"/>
</dbReference>
<name>A0A7W6DSF9_9RHOB</name>
<feature type="domain" description="HipA-like C-terminal" evidence="4">
    <location>
        <begin position="146"/>
        <end position="393"/>
    </location>
</feature>
<dbReference type="RefSeq" id="WP_246429500.1">
    <property type="nucleotide sequence ID" value="NZ_JACIEJ010000016.1"/>
</dbReference>
<dbReference type="AlphaFoldDB" id="A0A7W6DSF9"/>
<protein>
    <submittedName>
        <fullName evidence="6">Serine/threonine-protein kinase HipA</fullName>
        <ecNumber evidence="6">2.7.11.1</ecNumber>
    </submittedName>
</protein>
<evidence type="ECO:0000256" key="3">
    <source>
        <dbReference type="ARBA" id="ARBA00022777"/>
    </source>
</evidence>
<dbReference type="EMBL" id="JACIEJ010000016">
    <property type="protein sequence ID" value="MBB3988147.1"/>
    <property type="molecule type" value="Genomic_DNA"/>
</dbReference>
<evidence type="ECO:0000313" key="7">
    <source>
        <dbReference type="Proteomes" id="UP000541426"/>
    </source>
</evidence>
<dbReference type="Pfam" id="PF13657">
    <property type="entry name" value="Couple_hipA"/>
    <property type="match status" value="1"/>
</dbReference>
<sequence>MRVYLNNRRVGTLRREASGAIGFSYEADWLDWEHALPVSLSLPLRETPYRGEPVSAVFENLLPDSDKLRRLVAEKVGARGTDAFSMLSKIGHDCVGALQFIAGDNEAPDTIGKIEGETVNDAAIEKILNGLSQAPLGLASDDAFRISVSGAQEKTALLWHEGQWVKPHGATPTTHLIKTQIGKLPGGIDLSDSVENEYYCLKLTEAFGLPVNTASIETFGETSALVIERFDRRWTKDGRLLRLPQEDCCQALSMPPSLKYQNEGGPGMINVLGLLEGSDTPIKDQNIFLKAQLVFWLMGATDAHAKNFSVFLGPGGGYRMTPLYDILTAQGALDAGQIERKEMKMAMSVGNSRHYRFDQIHGRHFVQTAMRAGLSKKRATDIIEETAARVPEALEAAAAAVPKSFPSAIVDTVNNSIMDRLGGLKLASTV</sequence>
<dbReference type="GO" id="GO:0004674">
    <property type="term" value="F:protein serine/threonine kinase activity"/>
    <property type="evidence" value="ECO:0007669"/>
    <property type="project" value="UniProtKB-EC"/>
</dbReference>
<dbReference type="Proteomes" id="UP000541426">
    <property type="component" value="Unassembled WGS sequence"/>
</dbReference>
<keyword evidence="2 6" id="KW-0808">Transferase</keyword>
<reference evidence="6 7" key="1">
    <citation type="submission" date="2020-08" db="EMBL/GenBank/DDBJ databases">
        <title>Genomic Encyclopedia of Type Strains, Phase IV (KMG-IV): sequencing the most valuable type-strain genomes for metagenomic binning, comparative biology and taxonomic classification.</title>
        <authorList>
            <person name="Goeker M."/>
        </authorList>
    </citation>
    <scope>NUCLEOTIDE SEQUENCE [LARGE SCALE GENOMIC DNA]</scope>
    <source>
        <strain evidence="6 7">DSM 102235</strain>
    </source>
</reference>
<dbReference type="PANTHER" id="PTHR37419">
    <property type="entry name" value="SERINE/THREONINE-PROTEIN KINASE TOXIN HIPA"/>
    <property type="match status" value="1"/>
</dbReference>
<evidence type="ECO:0000256" key="2">
    <source>
        <dbReference type="ARBA" id="ARBA00022679"/>
    </source>
</evidence>
<feature type="domain" description="HipA N-terminal subdomain 1" evidence="5">
    <location>
        <begin position="2"/>
        <end position="100"/>
    </location>
</feature>
<evidence type="ECO:0000256" key="1">
    <source>
        <dbReference type="ARBA" id="ARBA00010164"/>
    </source>
</evidence>
<organism evidence="6 7">
    <name type="scientific">Sagittula marina</name>
    <dbReference type="NCBI Taxonomy" id="943940"/>
    <lineage>
        <taxon>Bacteria</taxon>
        <taxon>Pseudomonadati</taxon>
        <taxon>Pseudomonadota</taxon>
        <taxon>Alphaproteobacteria</taxon>
        <taxon>Rhodobacterales</taxon>
        <taxon>Roseobacteraceae</taxon>
        <taxon>Sagittula</taxon>
    </lineage>
</organism>
<accession>A0A7W6DSF9</accession>
<dbReference type="InterPro" id="IPR012893">
    <property type="entry name" value="HipA-like_C"/>
</dbReference>
<dbReference type="EC" id="2.7.11.1" evidence="6"/>
<dbReference type="PANTHER" id="PTHR37419:SF1">
    <property type="entry name" value="SERINE_THREONINE-PROTEIN KINASE TOXIN HIPA"/>
    <property type="match status" value="1"/>
</dbReference>
<keyword evidence="3 6" id="KW-0418">Kinase</keyword>
<evidence type="ECO:0000259" key="5">
    <source>
        <dbReference type="Pfam" id="PF13657"/>
    </source>
</evidence>
<dbReference type="NCBIfam" id="TIGR03071">
    <property type="entry name" value="couple_hipA"/>
    <property type="match status" value="1"/>
</dbReference>
<evidence type="ECO:0000313" key="6">
    <source>
        <dbReference type="EMBL" id="MBB3988147.1"/>
    </source>
</evidence>
<dbReference type="CDD" id="cd17808">
    <property type="entry name" value="HipA_Ec_like"/>
    <property type="match status" value="1"/>
</dbReference>
<proteinExistence type="inferred from homology"/>
<keyword evidence="7" id="KW-1185">Reference proteome</keyword>